<dbReference type="Proteomes" id="UP000339249">
    <property type="component" value="Unassembled WGS sequence"/>
</dbReference>
<organism evidence="2 3">
    <name type="scientific">Raoultella terrigena</name>
    <name type="common">Klebsiella terrigena</name>
    <dbReference type="NCBI Taxonomy" id="577"/>
    <lineage>
        <taxon>Bacteria</taxon>
        <taxon>Pseudomonadati</taxon>
        <taxon>Pseudomonadota</taxon>
        <taxon>Gammaproteobacteria</taxon>
        <taxon>Enterobacterales</taxon>
        <taxon>Enterobacteriaceae</taxon>
        <taxon>Klebsiella/Raoultella group</taxon>
        <taxon>Raoultella</taxon>
    </lineage>
</organism>
<proteinExistence type="predicted"/>
<dbReference type="AlphaFoldDB" id="A0A4U9DDE2"/>
<name>A0A4U9DDE2_RAOTE</name>
<accession>A0A4U9DDE2</accession>
<sequence>MLKRCFCRPLAPTAVSPRPGERFYRLVAFGIQAAEQAGILHNNRQHPGQRPEADGAHKNQPPDSHIDPAQDVKQPTHQQGDNPRNQAAHNIARREEGEQQGDNRGGERPDEDDRQGNPDLREIVAGTAS</sequence>
<feature type="region of interest" description="Disordered" evidence="1">
    <location>
        <begin position="38"/>
        <end position="129"/>
    </location>
</feature>
<evidence type="ECO:0000256" key="1">
    <source>
        <dbReference type="SAM" id="MobiDB-lite"/>
    </source>
</evidence>
<protein>
    <submittedName>
        <fullName evidence="2">Uncharacterized protein</fullName>
    </submittedName>
</protein>
<reference evidence="2 3" key="1">
    <citation type="submission" date="2019-04" db="EMBL/GenBank/DDBJ databases">
        <authorList>
            <consortium name="Pathogen Informatics"/>
        </authorList>
    </citation>
    <scope>NUCLEOTIDE SEQUENCE [LARGE SCALE GENOMIC DNA]</scope>
    <source>
        <strain evidence="2 3">NCTC9185</strain>
    </source>
</reference>
<dbReference type="EMBL" id="CABDVU010000001">
    <property type="protein sequence ID" value="VTN14358.1"/>
    <property type="molecule type" value="Genomic_DNA"/>
</dbReference>
<evidence type="ECO:0000313" key="3">
    <source>
        <dbReference type="Proteomes" id="UP000339249"/>
    </source>
</evidence>
<gene>
    <name evidence="2" type="ORF">NCTC9185_06420</name>
</gene>
<feature type="compositionally biased region" description="Polar residues" evidence="1">
    <location>
        <begin position="73"/>
        <end position="88"/>
    </location>
</feature>
<evidence type="ECO:0000313" key="2">
    <source>
        <dbReference type="EMBL" id="VTN14358.1"/>
    </source>
</evidence>